<dbReference type="KEGG" id="gps:C427_4012"/>
<dbReference type="InterPro" id="IPR036250">
    <property type="entry name" value="AcylCo_DH-like_C"/>
</dbReference>
<reference evidence="3 4" key="1">
    <citation type="journal article" date="2013" name="Genome Announc.">
        <title>Complete Genome Sequence of Glaciecola psychrophila Strain 170T.</title>
        <authorList>
            <person name="Yin J."/>
            <person name="Chen J."/>
            <person name="Liu G."/>
            <person name="Yu Y."/>
            <person name="Song L."/>
            <person name="Wang X."/>
            <person name="Qu X."/>
        </authorList>
    </citation>
    <scope>NUCLEOTIDE SEQUENCE [LARGE SCALE GENOMIC DNA]</scope>
    <source>
        <strain evidence="3 4">170</strain>
    </source>
</reference>
<evidence type="ECO:0000259" key="2">
    <source>
        <dbReference type="Pfam" id="PF00441"/>
    </source>
</evidence>
<dbReference type="InterPro" id="IPR052166">
    <property type="entry name" value="Diverse_Acyl-CoA_DH"/>
</dbReference>
<organism evidence="3 4">
    <name type="scientific">Paraglaciecola psychrophila 170</name>
    <dbReference type="NCBI Taxonomy" id="1129794"/>
    <lineage>
        <taxon>Bacteria</taxon>
        <taxon>Pseudomonadati</taxon>
        <taxon>Pseudomonadota</taxon>
        <taxon>Gammaproteobacteria</taxon>
        <taxon>Alteromonadales</taxon>
        <taxon>Alteromonadaceae</taxon>
        <taxon>Paraglaciecola</taxon>
    </lineage>
</organism>
<gene>
    <name evidence="3" type="ORF">C427_4012</name>
</gene>
<name>M4S647_9ALTE</name>
<dbReference type="STRING" id="1129794.C427_4012"/>
<dbReference type="Proteomes" id="UP000011864">
    <property type="component" value="Chromosome"/>
</dbReference>
<protein>
    <submittedName>
        <fullName evidence="3">Acyl-CoA dehydrogenase domain-containing protein</fullName>
    </submittedName>
</protein>
<dbReference type="EMBL" id="CP003837">
    <property type="protein sequence ID" value="AGH46117.1"/>
    <property type="molecule type" value="Genomic_DNA"/>
</dbReference>
<keyword evidence="4" id="KW-1185">Reference proteome</keyword>
<evidence type="ECO:0000313" key="4">
    <source>
        <dbReference type="Proteomes" id="UP000011864"/>
    </source>
</evidence>
<dbReference type="PATRIC" id="fig|1129794.4.peg.3998"/>
<keyword evidence="1" id="KW-0285">Flavoprotein</keyword>
<evidence type="ECO:0000256" key="1">
    <source>
        <dbReference type="ARBA" id="ARBA00022630"/>
    </source>
</evidence>
<accession>M4S647</accession>
<dbReference type="Pfam" id="PF00441">
    <property type="entry name" value="Acyl-CoA_dh_1"/>
    <property type="match status" value="1"/>
</dbReference>
<dbReference type="eggNOG" id="COG1960">
    <property type="taxonomic scope" value="Bacteria"/>
</dbReference>
<dbReference type="Gene3D" id="1.20.140.10">
    <property type="entry name" value="Butyryl-CoA Dehydrogenase, subunit A, domain 3"/>
    <property type="match status" value="1"/>
</dbReference>
<dbReference type="SUPFAM" id="SSF47203">
    <property type="entry name" value="Acyl-CoA dehydrogenase C-terminal domain-like"/>
    <property type="match status" value="1"/>
</dbReference>
<evidence type="ECO:0000313" key="3">
    <source>
        <dbReference type="EMBL" id="AGH46117.1"/>
    </source>
</evidence>
<dbReference type="PANTHER" id="PTHR42803">
    <property type="entry name" value="ACYL-COA DEHYDROGENASE"/>
    <property type="match status" value="1"/>
</dbReference>
<dbReference type="PANTHER" id="PTHR42803:SF1">
    <property type="entry name" value="BROAD-SPECIFICITY LINEAR ACYL-COA DEHYDROGENASE FADE5"/>
    <property type="match status" value="1"/>
</dbReference>
<dbReference type="GO" id="GO:0016627">
    <property type="term" value="F:oxidoreductase activity, acting on the CH-CH group of donors"/>
    <property type="evidence" value="ECO:0007669"/>
    <property type="project" value="InterPro"/>
</dbReference>
<dbReference type="HOGENOM" id="CLU_2634883_0_0_6"/>
<feature type="domain" description="Acyl-CoA dehydrogenase/oxidase C-terminal" evidence="2">
    <location>
        <begin position="1"/>
        <end position="38"/>
    </location>
</feature>
<dbReference type="AlphaFoldDB" id="M4S647"/>
<proteinExistence type="predicted"/>
<sequence>MQVCGGHGYIKEWGMEQIYRDVRIATMFEGTTGIQTLDLLGHKILLTRSKSLKAFSKDVLVFSKDKSMTSGNPHNVK</sequence>
<dbReference type="InterPro" id="IPR009075">
    <property type="entry name" value="AcylCo_DH/oxidase_C"/>
</dbReference>